<accession>A0A8H3CQ12</accession>
<dbReference type="Proteomes" id="UP000663888">
    <property type="component" value="Unassembled WGS sequence"/>
</dbReference>
<dbReference type="Gene3D" id="1.10.510.10">
    <property type="entry name" value="Transferase(Phosphotransferase) domain 1"/>
    <property type="match status" value="2"/>
</dbReference>
<evidence type="ECO:0000313" key="2">
    <source>
        <dbReference type="EMBL" id="CAE6492207.1"/>
    </source>
</evidence>
<dbReference type="PROSITE" id="PS50011">
    <property type="entry name" value="PROTEIN_KINASE_DOM"/>
    <property type="match status" value="2"/>
</dbReference>
<dbReference type="SMART" id="SM00220">
    <property type="entry name" value="S_TKc"/>
    <property type="match status" value="1"/>
</dbReference>
<proteinExistence type="predicted"/>
<comment type="caution">
    <text evidence="2">The sequence shown here is derived from an EMBL/GenBank/DDBJ whole genome shotgun (WGS) entry which is preliminary data.</text>
</comment>
<sequence>MYINKQTIPPFTYTRSDVTFAQVAKDLGGSVQLSPGFMDALIAFQQFLTIQEKAMLSKILTRVSKQLEQEPRWDETITDLSIIRKLELSIENAVDYLEDQMHQIVGDSELAIYQSELEKAQTQDRKRSEKLQSIIPGLHGSTNQKLNPHEAVQNLMEENLKVIGNPSANMGQQLMDARKSLAIICELTGKSLSPYTILDGEFVTIGSHAINRGSNYEVFVGEYFTGEKIAIKVLRYRVDKETANQTHKAYLSENWSTLRHDCILSFYGVGIMQSLVRPKEYQLYMVSPYLANQDVVIEDFQDDFVGNISEYRYMAPEMLTDAVFTYGSDMWSWAMTSLEILTDEPPFGVKTRGIKIAQMIGAHKRPERANHANVEQYEHGDELWHLFAKCWEPQPPHRPSAHEVVQRLSSIFQEVGKIKRPHVQSQGQSGAVAKPIVQDQLLLASNLGANTMENQSHARLAPQMVKTSSLATEKMPQGYSFLSNSTERRVEDGLGNFAQTGPDVVSSTMQVEEVAALLSQHGYPDISADLDMSVCDTCPVRYGGSADVYSGYLRNGLKVAIKRSRISHDEKGRTFLRMMAKEGYTWSKLRHKNILETCGIAQFKGGIALLAPWMENGTVMEYIRKRPKVDRLKLCAEIASGLSYLHEMETCHGDLKGANVLISGDGVAKLADFGSTSLKHHTLQFTGGTQSHAYTLRWAAPELLTDHGVMSESADVYALGMVIVRATLAI</sequence>
<dbReference type="GO" id="GO:0004674">
    <property type="term" value="F:protein serine/threonine kinase activity"/>
    <property type="evidence" value="ECO:0007669"/>
    <property type="project" value="TreeGrafter"/>
</dbReference>
<protein>
    <recommendedName>
        <fullName evidence="1">Protein kinase domain-containing protein</fullName>
    </recommendedName>
</protein>
<dbReference type="GO" id="GO:0005524">
    <property type="term" value="F:ATP binding"/>
    <property type="evidence" value="ECO:0007669"/>
    <property type="project" value="UniProtKB-KW"/>
</dbReference>
<evidence type="ECO:0000259" key="1">
    <source>
        <dbReference type="PROSITE" id="PS50011"/>
    </source>
</evidence>
<name>A0A8H3CQ12_9AGAM</name>
<dbReference type="InterPro" id="IPR011009">
    <property type="entry name" value="Kinase-like_dom_sf"/>
</dbReference>
<gene>
    <name evidence="2" type="ORF">RDB_LOCUS141930</name>
</gene>
<dbReference type="EMBL" id="CAJMWX010001497">
    <property type="protein sequence ID" value="CAE6492207.1"/>
    <property type="molecule type" value="Genomic_DNA"/>
</dbReference>
<dbReference type="InterPro" id="IPR000719">
    <property type="entry name" value="Prot_kinase_dom"/>
</dbReference>
<dbReference type="AlphaFoldDB" id="A0A8H3CQ12"/>
<feature type="domain" description="Protein kinase" evidence="1">
    <location>
        <begin position="80"/>
        <end position="412"/>
    </location>
</feature>
<reference evidence="2" key="1">
    <citation type="submission" date="2021-01" db="EMBL/GenBank/DDBJ databases">
        <authorList>
            <person name="Kaushik A."/>
        </authorList>
    </citation>
    <scope>NUCLEOTIDE SEQUENCE</scope>
    <source>
        <strain evidence="2">AG4-R118</strain>
    </source>
</reference>
<feature type="domain" description="Protein kinase" evidence="1">
    <location>
        <begin position="534"/>
        <end position="730"/>
    </location>
</feature>
<organism evidence="2 3">
    <name type="scientific">Rhizoctonia solani</name>
    <dbReference type="NCBI Taxonomy" id="456999"/>
    <lineage>
        <taxon>Eukaryota</taxon>
        <taxon>Fungi</taxon>
        <taxon>Dikarya</taxon>
        <taxon>Basidiomycota</taxon>
        <taxon>Agaricomycotina</taxon>
        <taxon>Agaricomycetes</taxon>
        <taxon>Cantharellales</taxon>
        <taxon>Ceratobasidiaceae</taxon>
        <taxon>Rhizoctonia</taxon>
    </lineage>
</organism>
<dbReference type="SUPFAM" id="SSF56112">
    <property type="entry name" value="Protein kinase-like (PK-like)"/>
    <property type="match status" value="2"/>
</dbReference>
<dbReference type="InterPro" id="IPR051681">
    <property type="entry name" value="Ser/Thr_Kinases-Pseudokinases"/>
</dbReference>
<dbReference type="Pfam" id="PF00069">
    <property type="entry name" value="Pkinase"/>
    <property type="match status" value="2"/>
</dbReference>
<dbReference type="PANTHER" id="PTHR44329">
    <property type="entry name" value="SERINE/THREONINE-PROTEIN KINASE TNNI3K-RELATED"/>
    <property type="match status" value="1"/>
</dbReference>
<evidence type="ECO:0000313" key="3">
    <source>
        <dbReference type="Proteomes" id="UP000663888"/>
    </source>
</evidence>